<keyword evidence="3 7" id="KW-0791">Threonine biosynthesis</keyword>
<dbReference type="InterPro" id="IPR006204">
    <property type="entry name" value="GHMP_kinase_N_dom"/>
</dbReference>
<evidence type="ECO:0000256" key="1">
    <source>
        <dbReference type="ARBA" id="ARBA00022605"/>
    </source>
</evidence>
<evidence type="ECO:0000259" key="10">
    <source>
        <dbReference type="Pfam" id="PF08544"/>
    </source>
</evidence>
<dbReference type="UniPathway" id="UPA00050">
    <property type="reaction ID" value="UER00064"/>
</dbReference>
<feature type="binding site" evidence="7">
    <location>
        <begin position="96"/>
        <end position="106"/>
    </location>
    <ligand>
        <name>ATP</name>
        <dbReference type="ChEBI" id="CHEBI:30616"/>
    </ligand>
</feature>
<name>A0A6B1F5A1_9SYNE</name>
<protein>
    <recommendedName>
        <fullName evidence="7 8">Homoserine kinase</fullName>
        <shortName evidence="7">HK</shortName>
        <shortName evidence="7">HSK</shortName>
        <ecNumber evidence="7 8">2.7.1.39</ecNumber>
    </recommendedName>
</protein>
<comment type="subcellular location">
    <subcellularLocation>
        <location evidence="7">Cytoplasm</location>
    </subcellularLocation>
</comment>
<sequence>MPDNTCERCVITVPATTANIGPGFDCLGAALQLNNRFSLRRLTSQEETFDLVVDGPEGAHLRGGRDNLFYRAARCAWEAADHPPIPLEARISLSAPPARGLGSSASAIVAGLCGANMMIGEPLGREKLLELAIAVEGHPDNVVPSLLGGLCLTSRIAGQRWRVVSCPWHERVRAVVAVPNLRLSTSEARRSLPRNVSLQDAVSNLSALTVLLSGLRSGDGALIADGLRDSLHEPYRWPLIPHGLRVRQAALAAGAWGAVISGSGPTILALSSREVEAKVGKAMVQAWQEQEVEAQYHAVSLQNFPAVCQAVE</sequence>
<dbReference type="SUPFAM" id="SSF54211">
    <property type="entry name" value="Ribosomal protein S5 domain 2-like"/>
    <property type="match status" value="1"/>
</dbReference>
<keyword evidence="4 7" id="KW-0547">Nucleotide-binding</keyword>
<dbReference type="PIRSF" id="PIRSF000676">
    <property type="entry name" value="Homoser_kin"/>
    <property type="match status" value="1"/>
</dbReference>
<dbReference type="PRINTS" id="PR00958">
    <property type="entry name" value="HOMSERKINASE"/>
</dbReference>
<organism evidence="11">
    <name type="scientific">Synechococcus sp. SB0676_bin_10</name>
    <dbReference type="NCBI Taxonomy" id="2604869"/>
    <lineage>
        <taxon>Bacteria</taxon>
        <taxon>Bacillati</taxon>
        <taxon>Cyanobacteriota</taxon>
        <taxon>Cyanophyceae</taxon>
        <taxon>Synechococcales</taxon>
        <taxon>Synechococcaceae</taxon>
        <taxon>Synechococcus</taxon>
    </lineage>
</organism>
<comment type="function">
    <text evidence="7">Catalyzes the ATP-dependent phosphorylation of L-homoserine to L-homoserine phosphate.</text>
</comment>
<dbReference type="GO" id="GO:0009088">
    <property type="term" value="P:threonine biosynthetic process"/>
    <property type="evidence" value="ECO:0007669"/>
    <property type="project" value="UniProtKB-UniRule"/>
</dbReference>
<evidence type="ECO:0000256" key="4">
    <source>
        <dbReference type="ARBA" id="ARBA00022741"/>
    </source>
</evidence>
<dbReference type="GO" id="GO:0004413">
    <property type="term" value="F:homoserine kinase activity"/>
    <property type="evidence" value="ECO:0007669"/>
    <property type="project" value="UniProtKB-UniRule"/>
</dbReference>
<comment type="similarity">
    <text evidence="7">Belongs to the GHMP kinase family. Homoserine kinase subfamily.</text>
</comment>
<dbReference type="Gene3D" id="3.30.230.10">
    <property type="match status" value="1"/>
</dbReference>
<dbReference type="GO" id="GO:0005737">
    <property type="term" value="C:cytoplasm"/>
    <property type="evidence" value="ECO:0007669"/>
    <property type="project" value="UniProtKB-SubCell"/>
</dbReference>
<dbReference type="SUPFAM" id="SSF55060">
    <property type="entry name" value="GHMP Kinase, C-terminal domain"/>
    <property type="match status" value="1"/>
</dbReference>
<reference evidence="11" key="1">
    <citation type="submission" date="2019-09" db="EMBL/GenBank/DDBJ databases">
        <title>Characterisation of the sponge microbiome using genome-centric metagenomics.</title>
        <authorList>
            <person name="Engelberts J.P."/>
            <person name="Robbins S.J."/>
            <person name="De Goeij J.M."/>
            <person name="Aranda M."/>
            <person name="Bell S.C."/>
            <person name="Webster N.S."/>
        </authorList>
    </citation>
    <scope>NUCLEOTIDE SEQUENCE</scope>
    <source>
        <strain evidence="11">SB0676_bin_10</strain>
    </source>
</reference>
<evidence type="ECO:0000256" key="5">
    <source>
        <dbReference type="ARBA" id="ARBA00022777"/>
    </source>
</evidence>
<accession>A0A6B1F5A1</accession>
<feature type="domain" description="GHMP kinase C-terminal" evidence="10">
    <location>
        <begin position="212"/>
        <end position="283"/>
    </location>
</feature>
<dbReference type="Gene3D" id="3.30.70.890">
    <property type="entry name" value="GHMP kinase, C-terminal domain"/>
    <property type="match status" value="1"/>
</dbReference>
<evidence type="ECO:0000256" key="6">
    <source>
        <dbReference type="ARBA" id="ARBA00022840"/>
    </source>
</evidence>
<keyword evidence="7" id="KW-0963">Cytoplasm</keyword>
<proteinExistence type="inferred from homology"/>
<dbReference type="InterPro" id="IPR000870">
    <property type="entry name" value="Homoserine_kinase"/>
</dbReference>
<comment type="pathway">
    <text evidence="7">Amino-acid biosynthesis; L-threonine biosynthesis; L-threonine from L-aspartate: step 4/5.</text>
</comment>
<dbReference type="AlphaFoldDB" id="A0A6B1F5A1"/>
<dbReference type="NCBIfam" id="TIGR00191">
    <property type="entry name" value="thrB"/>
    <property type="match status" value="1"/>
</dbReference>
<dbReference type="Pfam" id="PF00288">
    <property type="entry name" value="GHMP_kinases_N"/>
    <property type="match status" value="1"/>
</dbReference>
<evidence type="ECO:0000256" key="2">
    <source>
        <dbReference type="ARBA" id="ARBA00022679"/>
    </source>
</evidence>
<keyword evidence="2 7" id="KW-0808">Transferase</keyword>
<keyword evidence="5 7" id="KW-0418">Kinase</keyword>
<evidence type="ECO:0000256" key="3">
    <source>
        <dbReference type="ARBA" id="ARBA00022697"/>
    </source>
</evidence>
<evidence type="ECO:0000256" key="8">
    <source>
        <dbReference type="NCBIfam" id="TIGR00191"/>
    </source>
</evidence>
<keyword evidence="6 7" id="KW-0067">ATP-binding</keyword>
<comment type="catalytic activity">
    <reaction evidence="7">
        <text>L-homoserine + ATP = O-phospho-L-homoserine + ADP + H(+)</text>
        <dbReference type="Rhea" id="RHEA:13985"/>
        <dbReference type="ChEBI" id="CHEBI:15378"/>
        <dbReference type="ChEBI" id="CHEBI:30616"/>
        <dbReference type="ChEBI" id="CHEBI:57476"/>
        <dbReference type="ChEBI" id="CHEBI:57590"/>
        <dbReference type="ChEBI" id="CHEBI:456216"/>
        <dbReference type="EC" id="2.7.1.39"/>
    </reaction>
</comment>
<gene>
    <name evidence="7" type="primary">thrB</name>
    <name evidence="11" type="ORF">F4162_03710</name>
</gene>
<dbReference type="PANTHER" id="PTHR20861:SF1">
    <property type="entry name" value="HOMOSERINE KINASE"/>
    <property type="match status" value="1"/>
</dbReference>
<dbReference type="HAMAP" id="MF_00384">
    <property type="entry name" value="Homoser_kinase"/>
    <property type="match status" value="1"/>
</dbReference>
<dbReference type="InterPro" id="IPR013750">
    <property type="entry name" value="GHMP_kinase_C_dom"/>
</dbReference>
<comment type="caution">
    <text evidence="11">The sequence shown here is derived from an EMBL/GenBank/DDBJ whole genome shotgun (WGS) entry which is preliminary data.</text>
</comment>
<dbReference type="EMBL" id="VYDO01000126">
    <property type="protein sequence ID" value="MYG38111.1"/>
    <property type="molecule type" value="Genomic_DNA"/>
</dbReference>
<dbReference type="Pfam" id="PF08544">
    <property type="entry name" value="GHMP_kinases_C"/>
    <property type="match status" value="1"/>
</dbReference>
<dbReference type="InterPro" id="IPR014721">
    <property type="entry name" value="Ribsml_uS5_D2-typ_fold_subgr"/>
</dbReference>
<evidence type="ECO:0000259" key="9">
    <source>
        <dbReference type="Pfam" id="PF00288"/>
    </source>
</evidence>
<evidence type="ECO:0000313" key="11">
    <source>
        <dbReference type="EMBL" id="MYG38111.1"/>
    </source>
</evidence>
<dbReference type="InterPro" id="IPR036554">
    <property type="entry name" value="GHMP_kinase_C_sf"/>
</dbReference>
<feature type="domain" description="GHMP kinase N-terminal" evidence="9">
    <location>
        <begin position="67"/>
        <end position="149"/>
    </location>
</feature>
<evidence type="ECO:0000256" key="7">
    <source>
        <dbReference type="HAMAP-Rule" id="MF_00384"/>
    </source>
</evidence>
<dbReference type="InterPro" id="IPR020568">
    <property type="entry name" value="Ribosomal_Su5_D2-typ_SF"/>
</dbReference>
<dbReference type="PANTHER" id="PTHR20861">
    <property type="entry name" value="HOMOSERINE/4-DIPHOSPHOCYTIDYL-2-C-METHYL-D-ERYTHRITOL KINASE"/>
    <property type="match status" value="1"/>
</dbReference>
<keyword evidence="1 7" id="KW-0028">Amino-acid biosynthesis</keyword>
<dbReference type="EC" id="2.7.1.39" evidence="7 8"/>
<dbReference type="GO" id="GO:0005524">
    <property type="term" value="F:ATP binding"/>
    <property type="evidence" value="ECO:0007669"/>
    <property type="project" value="UniProtKB-UniRule"/>
</dbReference>